<dbReference type="InterPro" id="IPR029060">
    <property type="entry name" value="PIN-like_dom_sf"/>
</dbReference>
<proteinExistence type="predicted"/>
<sequence length="164" mass="18252">MLLVSDANILIDLIEGRVVAEFLSLPDEIATPDLLFEEELADHHGELLGMGLNLAELSGDQIQRAEELVGNHPKASRNDCLALTLAETENCTLLTGDRALRQAADALRVEIHGTIWCVQRMIDSGRITPVQAREAYRRMRLGNSRLPWDEVNAQLAQYGLELPR</sequence>
<evidence type="ECO:0000313" key="1">
    <source>
        <dbReference type="EMBL" id="MDQ2068989.1"/>
    </source>
</evidence>
<organism evidence="1 2">
    <name type="scientific">Natronospira bacteriovora</name>
    <dbReference type="NCBI Taxonomy" id="3069753"/>
    <lineage>
        <taxon>Bacteria</taxon>
        <taxon>Pseudomonadati</taxon>
        <taxon>Pseudomonadota</taxon>
        <taxon>Gammaproteobacteria</taxon>
        <taxon>Natronospirales</taxon>
        <taxon>Natronospiraceae</taxon>
        <taxon>Natronospira</taxon>
    </lineage>
</organism>
<accession>A0ABU0W4Q0</accession>
<dbReference type="RefSeq" id="WP_306727484.1">
    <property type="nucleotide sequence ID" value="NZ_JAVDDT010000002.1"/>
</dbReference>
<dbReference type="SUPFAM" id="SSF88723">
    <property type="entry name" value="PIN domain-like"/>
    <property type="match status" value="1"/>
</dbReference>
<reference evidence="1 2" key="1">
    <citation type="submission" date="2023-08" db="EMBL/GenBank/DDBJ databases">
        <title>Whole-genome sequencing of halo(alkali)philic microorganisms from hypersaline lakes.</title>
        <authorList>
            <person name="Sorokin D.Y."/>
            <person name="Abbas B."/>
            <person name="Merkel A.Y."/>
        </authorList>
    </citation>
    <scope>NUCLEOTIDE SEQUENCE [LARGE SCALE GENOMIC DNA]</scope>
    <source>
        <strain evidence="1 2">AB-CW4</strain>
    </source>
</reference>
<dbReference type="Gene3D" id="3.40.50.1010">
    <property type="entry name" value="5'-nuclease"/>
    <property type="match status" value="1"/>
</dbReference>
<dbReference type="Proteomes" id="UP001239019">
    <property type="component" value="Unassembled WGS sequence"/>
</dbReference>
<dbReference type="EMBL" id="JAVDDT010000002">
    <property type="protein sequence ID" value="MDQ2068989.1"/>
    <property type="molecule type" value="Genomic_DNA"/>
</dbReference>
<gene>
    <name evidence="1" type="ORF">RBH19_03785</name>
</gene>
<dbReference type="InterPro" id="IPR021799">
    <property type="entry name" value="PIN-like_prokaryotic"/>
</dbReference>
<protein>
    <submittedName>
        <fullName evidence="1">DUF3368 domain-containing protein</fullName>
    </submittedName>
</protein>
<keyword evidence="2" id="KW-1185">Reference proteome</keyword>
<dbReference type="Pfam" id="PF11848">
    <property type="entry name" value="DUF3368"/>
    <property type="match status" value="1"/>
</dbReference>
<comment type="caution">
    <text evidence="1">The sequence shown here is derived from an EMBL/GenBank/DDBJ whole genome shotgun (WGS) entry which is preliminary data.</text>
</comment>
<evidence type="ECO:0000313" key="2">
    <source>
        <dbReference type="Proteomes" id="UP001239019"/>
    </source>
</evidence>
<name>A0ABU0W4Q0_9GAMM</name>